<comment type="similarity">
    <text evidence="1">Belongs to the D-alanine--D-alanine ligase family.</text>
</comment>
<dbReference type="Gene3D" id="3.30.1490.20">
    <property type="entry name" value="ATP-grasp fold, A domain"/>
    <property type="match status" value="1"/>
</dbReference>
<sequence length="374" mass="42544">MNKMTPTVLVYADLHEFEGNFPEIYKQEWESKKSVDAILELLNEVGESIELVVTPNELLEKLKCYCDLDFSKRPVIFHLMEGFCSRNRESLIPAVAELFGFPHTGSDSYSQNVSLDKNLTRIFAQSIGVPVASGFWIRSKDVLFKELLQLECNSEIKKRFSFSKGNELSLKNFSFPAFIKPAGEGSSLGIGEKNIIYSFEELNTLLSEAPEIFFPYLLEEYLTGNEYTISVIGSATFGYKVSSAGRLILREDLKVEDVYGEKTKSKSIMPETLVFDCPKDLEVIIQQQSVLFCESLGTSGPARLDWKLDSLGNPFFLEMNLTPGLSPFYSTFPICYRHSLGDEKNLFQEILKIARLDFETDRFLYSKNKIRNLI</sequence>
<feature type="domain" description="ATP-grasp" evidence="4">
    <location>
        <begin position="121"/>
        <end position="355"/>
    </location>
</feature>
<keyword evidence="3" id="KW-0067">ATP-binding</keyword>
<keyword evidence="2 5" id="KW-0436">Ligase</keyword>
<dbReference type="PANTHER" id="PTHR23132">
    <property type="entry name" value="D-ALANINE--D-ALANINE LIGASE"/>
    <property type="match status" value="1"/>
</dbReference>
<dbReference type="AlphaFoldDB" id="A0A0E2B4X6"/>
<dbReference type="GO" id="GO:0005524">
    <property type="term" value="F:ATP binding"/>
    <property type="evidence" value="ECO:0007669"/>
    <property type="project" value="UniProtKB-UniRule"/>
</dbReference>
<dbReference type="GO" id="GO:0008716">
    <property type="term" value="F:D-alanine-D-alanine ligase activity"/>
    <property type="evidence" value="ECO:0007669"/>
    <property type="project" value="UniProtKB-EC"/>
</dbReference>
<dbReference type="InterPro" id="IPR013815">
    <property type="entry name" value="ATP_grasp_subdomain_1"/>
</dbReference>
<organism evidence="5 6">
    <name type="scientific">Leptospira kirschneri str. H1</name>
    <dbReference type="NCBI Taxonomy" id="1049966"/>
    <lineage>
        <taxon>Bacteria</taxon>
        <taxon>Pseudomonadati</taxon>
        <taxon>Spirochaetota</taxon>
        <taxon>Spirochaetia</taxon>
        <taxon>Leptospirales</taxon>
        <taxon>Leptospiraceae</taxon>
        <taxon>Leptospira</taxon>
    </lineage>
</organism>
<dbReference type="Gene3D" id="3.30.470.20">
    <property type="entry name" value="ATP-grasp fold, B domain"/>
    <property type="match status" value="1"/>
</dbReference>
<evidence type="ECO:0000313" key="6">
    <source>
        <dbReference type="Proteomes" id="UP000006253"/>
    </source>
</evidence>
<proteinExistence type="inferred from homology"/>
<name>A0A0E2B4X6_9LEPT</name>
<protein>
    <submittedName>
        <fullName evidence="5">D-alanine--D-alanine ligase C-terminal domain protein</fullName>
        <ecNumber evidence="5">6.3.2.4</ecNumber>
    </submittedName>
</protein>
<reference evidence="5 6" key="1">
    <citation type="submission" date="2012-10" db="EMBL/GenBank/DDBJ databases">
        <authorList>
            <person name="Harkins D.M."/>
            <person name="Durkin A.S."/>
            <person name="Brinkac L.M."/>
            <person name="Selengut J.D."/>
            <person name="Sanka R."/>
            <person name="DePew J."/>
            <person name="Purushe J."/>
            <person name="Peacock S.J."/>
            <person name="Thaipadungpanit J."/>
            <person name="Wuthiekanun V.W."/>
            <person name="Day N.P."/>
            <person name="Vinetz J.M."/>
            <person name="Sutton G.G."/>
            <person name="Nelson W.C."/>
            <person name="Fouts D.E."/>
        </authorList>
    </citation>
    <scope>NUCLEOTIDE SEQUENCE [LARGE SCALE GENOMIC DNA]</scope>
    <source>
        <strain evidence="5 6">H1</strain>
    </source>
</reference>
<dbReference type="InterPro" id="IPR011095">
    <property type="entry name" value="Dala_Dala_lig_C"/>
</dbReference>
<gene>
    <name evidence="5" type="ORF">LEP1GSC081_3493</name>
</gene>
<evidence type="ECO:0000256" key="3">
    <source>
        <dbReference type="PROSITE-ProRule" id="PRU00409"/>
    </source>
</evidence>
<dbReference type="EC" id="6.3.2.4" evidence="5"/>
<dbReference type="PROSITE" id="PS50975">
    <property type="entry name" value="ATP_GRASP"/>
    <property type="match status" value="1"/>
</dbReference>
<keyword evidence="3" id="KW-0547">Nucleotide-binding</keyword>
<dbReference type="PANTHER" id="PTHR23132:SF23">
    <property type="entry name" value="D-ALANINE--D-ALANINE LIGASE B"/>
    <property type="match status" value="1"/>
</dbReference>
<accession>A0A0E2B4X6</accession>
<dbReference type="InterPro" id="IPR011761">
    <property type="entry name" value="ATP-grasp"/>
</dbReference>
<dbReference type="RefSeq" id="WP_001038598.1">
    <property type="nucleotide sequence ID" value="NZ_AHMY02000040.1"/>
</dbReference>
<evidence type="ECO:0000256" key="2">
    <source>
        <dbReference type="ARBA" id="ARBA00022598"/>
    </source>
</evidence>
<comment type="caution">
    <text evidence="5">The sequence shown here is derived from an EMBL/GenBank/DDBJ whole genome shotgun (WGS) entry which is preliminary data.</text>
</comment>
<dbReference type="Proteomes" id="UP000006253">
    <property type="component" value="Unassembled WGS sequence"/>
</dbReference>
<dbReference type="Pfam" id="PF07478">
    <property type="entry name" value="Dala_Dala_lig_C"/>
    <property type="match status" value="1"/>
</dbReference>
<evidence type="ECO:0000259" key="4">
    <source>
        <dbReference type="PROSITE" id="PS50975"/>
    </source>
</evidence>
<dbReference type="EMBL" id="AHMY02000040">
    <property type="protein sequence ID" value="EKO15881.1"/>
    <property type="molecule type" value="Genomic_DNA"/>
</dbReference>
<dbReference type="SUPFAM" id="SSF56059">
    <property type="entry name" value="Glutathione synthetase ATP-binding domain-like"/>
    <property type="match status" value="1"/>
</dbReference>
<evidence type="ECO:0000313" key="5">
    <source>
        <dbReference type="EMBL" id="EKO15881.1"/>
    </source>
</evidence>
<evidence type="ECO:0000256" key="1">
    <source>
        <dbReference type="ARBA" id="ARBA00010871"/>
    </source>
</evidence>
<dbReference type="GO" id="GO:0046872">
    <property type="term" value="F:metal ion binding"/>
    <property type="evidence" value="ECO:0007669"/>
    <property type="project" value="InterPro"/>
</dbReference>